<keyword evidence="5" id="KW-0238">DNA-binding</keyword>
<dbReference type="OMA" id="AHWRIAY"/>
<comment type="subcellular location">
    <subcellularLocation>
        <location evidence="1">Nucleus</location>
    </subcellularLocation>
</comment>
<keyword evidence="3" id="KW-0862">Zinc</keyword>
<dbReference type="SMART" id="SM00066">
    <property type="entry name" value="GAL4"/>
    <property type="match status" value="1"/>
</dbReference>
<dbReference type="GO" id="GO:0045944">
    <property type="term" value="P:positive regulation of transcription by RNA polymerase II"/>
    <property type="evidence" value="ECO:0000318"/>
    <property type="project" value="GO_Central"/>
</dbReference>
<evidence type="ECO:0000256" key="3">
    <source>
        <dbReference type="ARBA" id="ARBA00022833"/>
    </source>
</evidence>
<dbReference type="Pfam" id="PF00172">
    <property type="entry name" value="Zn_clus"/>
    <property type="match status" value="1"/>
</dbReference>
<name>B6JZK8_SCHJY</name>
<evidence type="ECO:0000256" key="7">
    <source>
        <dbReference type="ARBA" id="ARBA00023242"/>
    </source>
</evidence>
<evidence type="ECO:0000313" key="10">
    <source>
        <dbReference type="EMBL" id="EEB06976.1"/>
    </source>
</evidence>
<dbReference type="Proteomes" id="UP000001744">
    <property type="component" value="Unassembled WGS sequence"/>
</dbReference>
<dbReference type="InterPro" id="IPR007219">
    <property type="entry name" value="XnlR_reg_dom"/>
</dbReference>
<keyword evidence="6" id="KW-0804">Transcription</keyword>
<organism evidence="10 12">
    <name type="scientific">Schizosaccharomyces japonicus (strain yFS275 / FY16936)</name>
    <name type="common">Fission yeast</name>
    <dbReference type="NCBI Taxonomy" id="402676"/>
    <lineage>
        <taxon>Eukaryota</taxon>
        <taxon>Fungi</taxon>
        <taxon>Dikarya</taxon>
        <taxon>Ascomycota</taxon>
        <taxon>Taphrinomycotina</taxon>
        <taxon>Schizosaccharomycetes</taxon>
        <taxon>Schizosaccharomycetales</taxon>
        <taxon>Schizosaccharomycetaceae</taxon>
        <taxon>Schizosaccharomyces</taxon>
    </lineage>
</organism>
<feature type="compositionally biased region" description="Low complexity" evidence="8">
    <location>
        <begin position="661"/>
        <end position="680"/>
    </location>
</feature>
<dbReference type="PROSITE" id="PS50048">
    <property type="entry name" value="ZN2_CY6_FUNGAL_2"/>
    <property type="match status" value="1"/>
</dbReference>
<evidence type="ECO:0000256" key="1">
    <source>
        <dbReference type="ARBA" id="ARBA00004123"/>
    </source>
</evidence>
<dbReference type="InterPro" id="IPR036864">
    <property type="entry name" value="Zn2-C6_fun-type_DNA-bd_sf"/>
</dbReference>
<keyword evidence="4" id="KW-0805">Transcription regulation</keyword>
<dbReference type="CDD" id="cd12148">
    <property type="entry name" value="fungal_TF_MHR"/>
    <property type="match status" value="1"/>
</dbReference>
<dbReference type="eggNOG" id="ENOG502QSY2">
    <property type="taxonomic scope" value="Eukaryota"/>
</dbReference>
<reference evidence="10 12" key="1">
    <citation type="journal article" date="2011" name="Science">
        <title>Comparative functional genomics of the fission yeasts.</title>
        <authorList>
            <person name="Rhind N."/>
            <person name="Chen Z."/>
            <person name="Yassour M."/>
            <person name="Thompson D.A."/>
            <person name="Haas B.J."/>
            <person name="Habib N."/>
            <person name="Wapinski I."/>
            <person name="Roy S."/>
            <person name="Lin M.F."/>
            <person name="Heiman D.I."/>
            <person name="Young S.K."/>
            <person name="Furuya K."/>
            <person name="Guo Y."/>
            <person name="Pidoux A."/>
            <person name="Chen H.M."/>
            <person name="Robbertse B."/>
            <person name="Goldberg J.M."/>
            <person name="Aoki K."/>
            <person name="Bayne E.H."/>
            <person name="Berlin A.M."/>
            <person name="Desjardins C.A."/>
            <person name="Dobbs E."/>
            <person name="Dukaj L."/>
            <person name="Fan L."/>
            <person name="FitzGerald M.G."/>
            <person name="French C."/>
            <person name="Gujja S."/>
            <person name="Hansen K."/>
            <person name="Keifenheim D."/>
            <person name="Levin J.Z."/>
            <person name="Mosher R.A."/>
            <person name="Mueller C.A."/>
            <person name="Pfiffner J."/>
            <person name="Priest M."/>
            <person name="Russ C."/>
            <person name="Smialowska A."/>
            <person name="Swoboda P."/>
            <person name="Sykes S.M."/>
            <person name="Vaughn M."/>
            <person name="Vengrova S."/>
            <person name="Yoder R."/>
            <person name="Zeng Q."/>
            <person name="Allshire R."/>
            <person name="Baulcombe D."/>
            <person name="Birren B.W."/>
            <person name="Brown W."/>
            <person name="Ekwall K."/>
            <person name="Kellis M."/>
            <person name="Leatherwood J."/>
            <person name="Levin H."/>
            <person name="Margalit H."/>
            <person name="Martienssen R."/>
            <person name="Nieduszynski C.A."/>
            <person name="Spatafora J.W."/>
            <person name="Friedman N."/>
            <person name="Dalgaard J.Z."/>
            <person name="Baumann P."/>
            <person name="Niki H."/>
            <person name="Regev A."/>
            <person name="Nusbaum C."/>
        </authorList>
    </citation>
    <scope>NUCLEOTIDE SEQUENCE [LARGE SCALE GENOMIC DNA]</scope>
    <source>
        <strain evidence="12">yFS275 / FY16936</strain>
    </source>
</reference>
<evidence type="ECO:0000256" key="4">
    <source>
        <dbReference type="ARBA" id="ARBA00023015"/>
    </source>
</evidence>
<keyword evidence="7" id="KW-0539">Nucleus</keyword>
<dbReference type="InterPro" id="IPR001138">
    <property type="entry name" value="Zn2Cys6_DnaBD"/>
</dbReference>
<proteinExistence type="predicted"/>
<keyword evidence="12" id="KW-1185">Reference proteome</keyword>
<evidence type="ECO:0000259" key="9">
    <source>
        <dbReference type="PROSITE" id="PS50048"/>
    </source>
</evidence>
<gene>
    <name evidence="11" type="primary">ntu2</name>
    <name evidence="10" type="ORF">SJAG_02048</name>
</gene>
<dbReference type="GO" id="GO:0008270">
    <property type="term" value="F:zinc ion binding"/>
    <property type="evidence" value="ECO:0007669"/>
    <property type="project" value="InterPro"/>
</dbReference>
<dbReference type="InterPro" id="IPR050987">
    <property type="entry name" value="AtrR-like"/>
</dbReference>
<dbReference type="GeneID" id="7047896"/>
<feature type="region of interest" description="Disordered" evidence="8">
    <location>
        <begin position="653"/>
        <end position="681"/>
    </location>
</feature>
<keyword evidence="2" id="KW-0479">Metal-binding</keyword>
<dbReference type="OrthoDB" id="422427at2759"/>
<accession>B6JZK8</accession>
<evidence type="ECO:0000256" key="6">
    <source>
        <dbReference type="ARBA" id="ARBA00023163"/>
    </source>
</evidence>
<dbReference type="Pfam" id="PF04082">
    <property type="entry name" value="Fungal_trans"/>
    <property type="match status" value="1"/>
</dbReference>
<dbReference type="EMBL" id="KE651168">
    <property type="protein sequence ID" value="EEB06976.1"/>
    <property type="molecule type" value="Genomic_DNA"/>
</dbReference>
<evidence type="ECO:0000313" key="11">
    <source>
        <dbReference type="JaponicusDB" id="SJAG_02048"/>
    </source>
</evidence>
<dbReference type="SMART" id="SM00906">
    <property type="entry name" value="Fungal_trans"/>
    <property type="match status" value="1"/>
</dbReference>
<dbReference type="HOGENOM" id="CLU_373452_0_0_1"/>
<dbReference type="VEuPathDB" id="FungiDB:SJAG_02048"/>
<dbReference type="Gene3D" id="4.10.240.10">
    <property type="entry name" value="Zn(2)-C6 fungal-type DNA-binding domain"/>
    <property type="match status" value="1"/>
</dbReference>
<dbReference type="PANTHER" id="PTHR46910">
    <property type="entry name" value="TRANSCRIPTION FACTOR PDR1"/>
    <property type="match status" value="1"/>
</dbReference>
<sequence>MDDLFGTLDNESAVLEDAKVIPRRRRVTRACDSCRKKKIKCDGTRPCRNCKYSNTECTFQFPSSRKSLFSLEYLEKLESRVRYLERLLKEHTDVNLSKDAPNFLAFIRQHDFAETCELESDKYKETARFVPLSSSGDWFHHPDSNNRYYRGGSSTELFLRTLFAELPNGWRVTDPSSFYAFICNDMYIDVSDMQAQFYVRCPRISPGFQLLSVNVRDLDLPSLEETLHYSAIAMNTANSTACYVSCSAFERKVHQLYAGEYDRAFLPLLAAVLCLGYYDAHEHDPQNQRLQQEAQRYSYIAERLVNPIDVCTIETVQVLLFQSMYRYSRSEVSACWMYLKNALSCSLRLGIHRNLVEGLSLKEIEMRRRVFWALYCYDRHICTIMGFPLGISDEDIDQVLPDYSTSDNLADVNGNITKDKHSQDFYTNGIQLYKIASLILREVYSPTRRRANNGSISCTAISEIEKKMDQFFNNLPRHLQEKANDVYYEKCNRLMYGLQTVYYSYRILLYRPLLHYLNFHSEAMRSLKRFEKQTAFNYACKCVDAAVVAVQNLTFLVKEASKTYDRHYWTAFFNGYNAIVTLIYAAVITRNENMLVYIRQGRETLSRTSRDWLNKNTISLLDKMIESLETVLSKKRSKHKKLLPVQTVTDIKPPNTQYTESILSDGSGSGSGSLSDPSPIDTGMLPSMLKYHEQVITVHHPSFYTTRNKLTPCENANLSPLETALPPFTTPYPKAPDNSGSWGE</sequence>
<dbReference type="PROSITE" id="PS00463">
    <property type="entry name" value="ZN2_CY6_FUNGAL_1"/>
    <property type="match status" value="1"/>
</dbReference>
<dbReference type="PANTHER" id="PTHR46910:SF3">
    <property type="entry name" value="HALOTOLERANCE PROTEIN 9-RELATED"/>
    <property type="match status" value="1"/>
</dbReference>
<dbReference type="GO" id="GO:0005634">
    <property type="term" value="C:nucleus"/>
    <property type="evidence" value="ECO:0000318"/>
    <property type="project" value="GO_Central"/>
</dbReference>
<evidence type="ECO:0000256" key="2">
    <source>
        <dbReference type="ARBA" id="ARBA00022723"/>
    </source>
</evidence>
<dbReference type="GO" id="GO:0043565">
    <property type="term" value="F:sequence-specific DNA binding"/>
    <property type="evidence" value="ECO:0000318"/>
    <property type="project" value="GO_Central"/>
</dbReference>
<dbReference type="CDD" id="cd00067">
    <property type="entry name" value="GAL4"/>
    <property type="match status" value="1"/>
</dbReference>
<feature type="domain" description="Zn(2)-C6 fungal-type" evidence="9">
    <location>
        <begin position="30"/>
        <end position="59"/>
    </location>
</feature>
<evidence type="ECO:0000313" key="12">
    <source>
        <dbReference type="Proteomes" id="UP000001744"/>
    </source>
</evidence>
<protein>
    <submittedName>
        <fullName evidence="10">Membrane-tethered transcription factor</fullName>
    </submittedName>
</protein>
<dbReference type="GO" id="GO:0006351">
    <property type="term" value="P:DNA-templated transcription"/>
    <property type="evidence" value="ECO:0007669"/>
    <property type="project" value="InterPro"/>
</dbReference>
<dbReference type="JaponicusDB" id="SJAG_02048">
    <property type="gene designation" value="ntu2"/>
</dbReference>
<dbReference type="GO" id="GO:0000981">
    <property type="term" value="F:DNA-binding transcription factor activity, RNA polymerase II-specific"/>
    <property type="evidence" value="ECO:0000318"/>
    <property type="project" value="GO_Central"/>
</dbReference>
<dbReference type="GO" id="GO:0001227">
    <property type="term" value="F:DNA-binding transcription repressor activity, RNA polymerase II-specific"/>
    <property type="evidence" value="ECO:0007669"/>
    <property type="project" value="EnsemblFungi"/>
</dbReference>
<feature type="region of interest" description="Disordered" evidence="8">
    <location>
        <begin position="721"/>
        <end position="744"/>
    </location>
</feature>
<dbReference type="RefSeq" id="XP_002173269.1">
    <property type="nucleotide sequence ID" value="XM_002173233.2"/>
</dbReference>
<evidence type="ECO:0000256" key="5">
    <source>
        <dbReference type="ARBA" id="ARBA00023125"/>
    </source>
</evidence>
<dbReference type="AlphaFoldDB" id="B6JZK8"/>
<dbReference type="STRING" id="402676.B6JZK8"/>
<evidence type="ECO:0000256" key="8">
    <source>
        <dbReference type="SAM" id="MobiDB-lite"/>
    </source>
</evidence>
<dbReference type="SUPFAM" id="SSF57701">
    <property type="entry name" value="Zn2/Cys6 DNA-binding domain"/>
    <property type="match status" value="1"/>
</dbReference>